<evidence type="ECO:0000256" key="1">
    <source>
        <dbReference type="SAM" id="MobiDB-lite"/>
    </source>
</evidence>
<dbReference type="RefSeq" id="WP_377390675.1">
    <property type="nucleotide sequence ID" value="NZ_JBHSAN010000024.1"/>
</dbReference>
<dbReference type="SUPFAM" id="SSF55469">
    <property type="entry name" value="FMN-dependent nitroreductase-like"/>
    <property type="match status" value="1"/>
</dbReference>
<name>A0ABW5WBC6_9PSEU</name>
<dbReference type="Gene3D" id="3.40.109.10">
    <property type="entry name" value="NADH Oxidase"/>
    <property type="match status" value="1"/>
</dbReference>
<dbReference type="Proteomes" id="UP001597478">
    <property type="component" value="Unassembled WGS sequence"/>
</dbReference>
<dbReference type="EMBL" id="JBHUOF010000021">
    <property type="protein sequence ID" value="MFD2800850.1"/>
    <property type="molecule type" value="Genomic_DNA"/>
</dbReference>
<dbReference type="NCBIfam" id="NF047509">
    <property type="entry name" value="Rv3131_FMN_oxido"/>
    <property type="match status" value="1"/>
</dbReference>
<evidence type="ECO:0000313" key="2">
    <source>
        <dbReference type="EMBL" id="MFD2800850.1"/>
    </source>
</evidence>
<proteinExistence type="predicted"/>
<reference evidence="3" key="1">
    <citation type="journal article" date="2019" name="Int. J. Syst. Evol. Microbiol.">
        <title>The Global Catalogue of Microorganisms (GCM) 10K type strain sequencing project: providing services to taxonomists for standard genome sequencing and annotation.</title>
        <authorList>
            <consortium name="The Broad Institute Genomics Platform"/>
            <consortium name="The Broad Institute Genome Sequencing Center for Infectious Disease"/>
            <person name="Wu L."/>
            <person name="Ma J."/>
        </authorList>
    </citation>
    <scope>NUCLEOTIDE SEQUENCE [LARGE SCALE GENOMIC DNA]</scope>
    <source>
        <strain evidence="3">IBRC-M 10906</strain>
    </source>
</reference>
<dbReference type="InterPro" id="IPR000415">
    <property type="entry name" value="Nitroreductase-like"/>
</dbReference>
<feature type="region of interest" description="Disordered" evidence="1">
    <location>
        <begin position="185"/>
        <end position="206"/>
    </location>
</feature>
<comment type="caution">
    <text evidence="2">The sequence shown here is derived from an EMBL/GenBank/DDBJ whole genome shotgun (WGS) entry which is preliminary data.</text>
</comment>
<accession>A0ABW5WBC6</accession>
<sequence length="319" mass="33631">MTGDVGVGADVVELAVRAAVRAPSPHNTQPWEFHAGPDGIEVFLDESRLLRVADPGGREAALACGAALLNMRIALEAAGHAATVEVLPDRTRPRLAGVVRIGGTHRPTPEQTRLAGAVARRHTNRRPFLDRPVPAPARHALTAAADHEGARLVLLSTSELDAFAALLRQADHVQSEDAAFRAELGEWTHPGDRSDGVPASAGGPRPPSSALLALRDYGGPAAGREREFERDPLVGVLTTAGDTRRHWLLAGLAMERVLLAATVAGLSASFLAQPIEVDPVRREVAALLAGRGHPQTALRIGYGYPGAATPRRPVEDVTG</sequence>
<gene>
    <name evidence="2" type="ORF">ACFS2C_15770</name>
</gene>
<dbReference type="PANTHER" id="PTHR23026:SF123">
    <property type="entry name" value="NAD(P)H NITROREDUCTASE RV3131-RELATED"/>
    <property type="match status" value="1"/>
</dbReference>
<dbReference type="InterPro" id="IPR050627">
    <property type="entry name" value="Nitroreductase/BluB"/>
</dbReference>
<feature type="compositionally biased region" description="Basic and acidic residues" evidence="1">
    <location>
        <begin position="185"/>
        <end position="195"/>
    </location>
</feature>
<dbReference type="PANTHER" id="PTHR23026">
    <property type="entry name" value="NADPH NITROREDUCTASE"/>
    <property type="match status" value="1"/>
</dbReference>
<protein>
    <submittedName>
        <fullName evidence="2">Acg family FMN-binding oxidoreductase</fullName>
    </submittedName>
</protein>
<evidence type="ECO:0000313" key="3">
    <source>
        <dbReference type="Proteomes" id="UP001597478"/>
    </source>
</evidence>
<keyword evidence="3" id="KW-1185">Reference proteome</keyword>
<organism evidence="2 3">
    <name type="scientific">Prauserella oleivorans</name>
    <dbReference type="NCBI Taxonomy" id="1478153"/>
    <lineage>
        <taxon>Bacteria</taxon>
        <taxon>Bacillati</taxon>
        <taxon>Actinomycetota</taxon>
        <taxon>Actinomycetes</taxon>
        <taxon>Pseudonocardiales</taxon>
        <taxon>Pseudonocardiaceae</taxon>
        <taxon>Prauserella</taxon>
    </lineage>
</organism>